<sequence>MSDAQSVYSDIENSEKNTLLTEIKENEKQLTRTLREQLEQVRKDKAALEADLHTRTKAYESKLQSIESSDQLEELLRIQNLDELKSKVKELHSRCLEQEARIKKLEFELEMEKGHVKILKHDNKALKQMAVEMNAVAEQEEEFISNKLLKRISGLKKEKSELLLQVEQEEEYMTNMLQKKLNQLQREKIDMENSLEQEQEYIVNKLQKQLDSLRAQQAASHLHENSPSSSIISPILTKKPSKETVDMQSNTAEMLLSEIAILKNKTTEMEKEFLIKLQQCNKYKSELVHLRKQTGLPTDDIPLDEGIPAVFRTVPPSPGRGGIIRRSTSSSSQKSLASDKNSIPPLQLDASEPASRSRSNSQKTKEYLTTSPQQQ</sequence>
<dbReference type="Proteomes" id="UP000242381">
    <property type="component" value="Unassembled WGS sequence"/>
</dbReference>
<feature type="coiled-coil region" evidence="1">
    <location>
        <begin position="16"/>
        <end position="51"/>
    </location>
</feature>
<reference evidence="3 4" key="1">
    <citation type="journal article" date="2016" name="Proc. Natl. Acad. Sci. U.S.A.">
        <title>Lipid metabolic changes in an early divergent fungus govern the establishment of a mutualistic symbiosis with endobacteria.</title>
        <authorList>
            <person name="Lastovetsky O.A."/>
            <person name="Gaspar M.L."/>
            <person name="Mondo S.J."/>
            <person name="LaButti K.M."/>
            <person name="Sandor L."/>
            <person name="Grigoriev I.V."/>
            <person name="Henry S.A."/>
            <person name="Pawlowska T.E."/>
        </authorList>
    </citation>
    <scope>NUCLEOTIDE SEQUENCE [LARGE SCALE GENOMIC DNA]</scope>
    <source>
        <strain evidence="3 4">ATCC 11559</strain>
    </source>
</reference>
<accession>A0A1X0SFP3</accession>
<feature type="region of interest" description="Disordered" evidence="2">
    <location>
        <begin position="296"/>
        <end position="375"/>
    </location>
</feature>
<evidence type="ECO:0000313" key="3">
    <source>
        <dbReference type="EMBL" id="ORE23100.1"/>
    </source>
</evidence>
<protein>
    <recommendedName>
        <fullName evidence="5">Coiled-coil domain-containing protein 6</fullName>
    </recommendedName>
</protein>
<gene>
    <name evidence="3" type="ORF">BCV71DRAFT_252482</name>
</gene>
<evidence type="ECO:0000313" key="4">
    <source>
        <dbReference type="Proteomes" id="UP000242381"/>
    </source>
</evidence>
<name>A0A1X0SFP3_RHIZD</name>
<organism evidence="3 4">
    <name type="scientific">Rhizopus microsporus</name>
    <dbReference type="NCBI Taxonomy" id="58291"/>
    <lineage>
        <taxon>Eukaryota</taxon>
        <taxon>Fungi</taxon>
        <taxon>Fungi incertae sedis</taxon>
        <taxon>Mucoromycota</taxon>
        <taxon>Mucoromycotina</taxon>
        <taxon>Mucoromycetes</taxon>
        <taxon>Mucorales</taxon>
        <taxon>Mucorineae</taxon>
        <taxon>Rhizopodaceae</taxon>
        <taxon>Rhizopus</taxon>
    </lineage>
</organism>
<keyword evidence="1" id="KW-0175">Coiled coil</keyword>
<evidence type="ECO:0000256" key="2">
    <source>
        <dbReference type="SAM" id="MobiDB-lite"/>
    </source>
</evidence>
<dbReference type="InterPro" id="IPR019152">
    <property type="entry name" value="DUF2046"/>
</dbReference>
<feature type="compositionally biased region" description="Polar residues" evidence="2">
    <location>
        <begin position="354"/>
        <end position="375"/>
    </location>
</feature>
<feature type="coiled-coil region" evidence="1">
    <location>
        <begin position="81"/>
        <end position="108"/>
    </location>
</feature>
<dbReference type="PANTHER" id="PTHR15276">
    <property type="entry name" value="H4 D10S170 PROTEIN-RELATED"/>
    <property type="match status" value="1"/>
</dbReference>
<evidence type="ECO:0008006" key="5">
    <source>
        <dbReference type="Google" id="ProtNLM"/>
    </source>
</evidence>
<dbReference type="VEuPathDB" id="FungiDB:BCV72DRAFT_254313"/>
<dbReference type="Pfam" id="PF09755">
    <property type="entry name" value="DUF2046"/>
    <property type="match status" value="1"/>
</dbReference>
<dbReference type="OMA" id="DSATHHT"/>
<feature type="coiled-coil region" evidence="1">
    <location>
        <begin position="152"/>
        <end position="216"/>
    </location>
</feature>
<dbReference type="PANTHER" id="PTHR15276:SF0">
    <property type="entry name" value="COILED-COIL DOMAIN-CONTAINING PROTEIN 6"/>
    <property type="match status" value="1"/>
</dbReference>
<dbReference type="EMBL" id="KV921260">
    <property type="protein sequence ID" value="ORE23100.1"/>
    <property type="molecule type" value="Genomic_DNA"/>
</dbReference>
<proteinExistence type="predicted"/>
<evidence type="ECO:0000256" key="1">
    <source>
        <dbReference type="SAM" id="Coils"/>
    </source>
</evidence>
<dbReference type="AlphaFoldDB" id="A0A1X0SFP3"/>